<protein>
    <submittedName>
        <fullName evidence="1">Uncharacterized protein</fullName>
    </submittedName>
</protein>
<sequence>LRNGANGADGSIDQTLIQKYTYGNCLFMANDCIRYFKHHLRKNGLGGYAAHVELATDNFKQKAKSSREYHCVAMLRLPDFCIVLDPVAHGYAIKVPLGGIAAGGTCGFQFAYFTPPEPPDARILVWYGMPENEAYNVLDHPAPKGKFTYNDLFMPITDGIAGGIEKLAWPSDSYIDKLPSRRCVWMRQIWDKKPAENMNAFAMEDGSGRRVVETARIFFDLRERQICLEFIPYGDWLAQAEQAYFLRRLRNRNGFQLQNGTYDRRDPEPTMVYYQLDLGTPRGKFSANVQKSLEFCNELVEALGMPEGEFLRMTEVMLEAWEEDRGQLKTGKKGKRGSEDATYHS</sequence>
<evidence type="ECO:0000313" key="1">
    <source>
        <dbReference type="EMBL" id="KAF2027094.1"/>
    </source>
</evidence>
<dbReference type="AlphaFoldDB" id="A0A9P4H430"/>
<proteinExistence type="predicted"/>
<reference evidence="1" key="1">
    <citation type="journal article" date="2020" name="Stud. Mycol.">
        <title>101 Dothideomycetes genomes: a test case for predicting lifestyles and emergence of pathogens.</title>
        <authorList>
            <person name="Haridas S."/>
            <person name="Albert R."/>
            <person name="Binder M."/>
            <person name="Bloem J."/>
            <person name="Labutti K."/>
            <person name="Salamov A."/>
            <person name="Andreopoulos B."/>
            <person name="Baker S."/>
            <person name="Barry K."/>
            <person name="Bills G."/>
            <person name="Bluhm B."/>
            <person name="Cannon C."/>
            <person name="Castanera R."/>
            <person name="Culley D."/>
            <person name="Daum C."/>
            <person name="Ezra D."/>
            <person name="Gonzalez J."/>
            <person name="Henrissat B."/>
            <person name="Kuo A."/>
            <person name="Liang C."/>
            <person name="Lipzen A."/>
            <person name="Lutzoni F."/>
            <person name="Magnuson J."/>
            <person name="Mondo S."/>
            <person name="Nolan M."/>
            <person name="Ohm R."/>
            <person name="Pangilinan J."/>
            <person name="Park H.-J."/>
            <person name="Ramirez L."/>
            <person name="Alfaro M."/>
            <person name="Sun H."/>
            <person name="Tritt A."/>
            <person name="Yoshinaga Y."/>
            <person name="Zwiers L.-H."/>
            <person name="Turgeon B."/>
            <person name="Goodwin S."/>
            <person name="Spatafora J."/>
            <person name="Crous P."/>
            <person name="Grigoriev I."/>
        </authorList>
    </citation>
    <scope>NUCLEOTIDE SEQUENCE</scope>
    <source>
        <strain evidence="1">CBS 110217</strain>
    </source>
</reference>
<keyword evidence="2" id="KW-1185">Reference proteome</keyword>
<comment type="caution">
    <text evidence="1">The sequence shown here is derived from an EMBL/GenBank/DDBJ whole genome shotgun (WGS) entry which is preliminary data.</text>
</comment>
<dbReference type="OrthoDB" id="3693950at2759"/>
<organism evidence="1 2">
    <name type="scientific">Setomelanomma holmii</name>
    <dbReference type="NCBI Taxonomy" id="210430"/>
    <lineage>
        <taxon>Eukaryota</taxon>
        <taxon>Fungi</taxon>
        <taxon>Dikarya</taxon>
        <taxon>Ascomycota</taxon>
        <taxon>Pezizomycotina</taxon>
        <taxon>Dothideomycetes</taxon>
        <taxon>Pleosporomycetidae</taxon>
        <taxon>Pleosporales</taxon>
        <taxon>Pleosporineae</taxon>
        <taxon>Phaeosphaeriaceae</taxon>
        <taxon>Setomelanomma</taxon>
    </lineage>
</organism>
<dbReference type="Proteomes" id="UP000799777">
    <property type="component" value="Unassembled WGS sequence"/>
</dbReference>
<feature type="non-terminal residue" evidence="1">
    <location>
        <position position="1"/>
    </location>
</feature>
<accession>A0A9P4H430</accession>
<gene>
    <name evidence="1" type="ORF">EK21DRAFT_72846</name>
</gene>
<name>A0A9P4H430_9PLEO</name>
<dbReference type="EMBL" id="ML978232">
    <property type="protein sequence ID" value="KAF2027094.1"/>
    <property type="molecule type" value="Genomic_DNA"/>
</dbReference>
<evidence type="ECO:0000313" key="2">
    <source>
        <dbReference type="Proteomes" id="UP000799777"/>
    </source>
</evidence>